<sequence>MNAISDVAPLDEQADDQLLCSFESCLSLSDSFARQLDEHLEVDKRPSATMNSSFEAAAARSRSFHANDPDAPLSMFITDRSLDHTDHRAYSRRINDYR</sequence>
<dbReference type="EMBL" id="JBGBPQ010000002">
    <property type="protein sequence ID" value="KAL1528914.1"/>
    <property type="molecule type" value="Genomic_DNA"/>
</dbReference>
<dbReference type="Proteomes" id="UP001515480">
    <property type="component" value="Unassembled WGS sequence"/>
</dbReference>
<accession>A0AB34K3E7</accession>
<keyword evidence="2" id="KW-1185">Reference proteome</keyword>
<evidence type="ECO:0000313" key="2">
    <source>
        <dbReference type="Proteomes" id="UP001515480"/>
    </source>
</evidence>
<organism evidence="1 2">
    <name type="scientific">Prymnesium parvum</name>
    <name type="common">Toxic golden alga</name>
    <dbReference type="NCBI Taxonomy" id="97485"/>
    <lineage>
        <taxon>Eukaryota</taxon>
        <taxon>Haptista</taxon>
        <taxon>Haptophyta</taxon>
        <taxon>Prymnesiophyceae</taxon>
        <taxon>Prymnesiales</taxon>
        <taxon>Prymnesiaceae</taxon>
        <taxon>Prymnesium</taxon>
    </lineage>
</organism>
<dbReference type="AlphaFoldDB" id="A0AB34K3E7"/>
<protein>
    <submittedName>
        <fullName evidence="1">Uncharacterized protein</fullName>
    </submittedName>
</protein>
<name>A0AB34K3E7_PRYPA</name>
<proteinExistence type="predicted"/>
<evidence type="ECO:0000313" key="1">
    <source>
        <dbReference type="EMBL" id="KAL1528914.1"/>
    </source>
</evidence>
<reference evidence="1 2" key="1">
    <citation type="journal article" date="2024" name="Science">
        <title>Giant polyketide synthase enzymes in the biosynthesis of giant marine polyether toxins.</title>
        <authorList>
            <person name="Fallon T.R."/>
            <person name="Shende V.V."/>
            <person name="Wierzbicki I.H."/>
            <person name="Pendleton A.L."/>
            <person name="Watervoot N.F."/>
            <person name="Auber R.P."/>
            <person name="Gonzalez D.J."/>
            <person name="Wisecaver J.H."/>
            <person name="Moore B.S."/>
        </authorList>
    </citation>
    <scope>NUCLEOTIDE SEQUENCE [LARGE SCALE GENOMIC DNA]</scope>
    <source>
        <strain evidence="1 2">12B1</strain>
    </source>
</reference>
<gene>
    <name evidence="1" type="ORF">AB1Y20_010236</name>
</gene>
<comment type="caution">
    <text evidence="1">The sequence shown here is derived from an EMBL/GenBank/DDBJ whole genome shotgun (WGS) entry which is preliminary data.</text>
</comment>